<dbReference type="Proteomes" id="UP000008710">
    <property type="component" value="Chromosome"/>
</dbReference>
<dbReference type="EMBL" id="CP000431">
    <property type="protein sequence ID" value="ABG98770.1"/>
    <property type="molecule type" value="Genomic_DNA"/>
</dbReference>
<dbReference type="RefSeq" id="WP_011598738.1">
    <property type="nucleotide sequence ID" value="NC_008268.1"/>
</dbReference>
<feature type="domain" description="FAS1-like dehydratase" evidence="2">
    <location>
        <begin position="4"/>
        <end position="51"/>
    </location>
</feature>
<name>Q0S116_RHOJR</name>
<evidence type="ECO:0000313" key="3">
    <source>
        <dbReference type="EMBL" id="ABG98770.1"/>
    </source>
</evidence>
<feature type="compositionally biased region" description="Polar residues" evidence="1">
    <location>
        <begin position="80"/>
        <end position="92"/>
    </location>
</feature>
<feature type="region of interest" description="Disordered" evidence="1">
    <location>
        <begin position="65"/>
        <end position="92"/>
    </location>
</feature>
<dbReference type="eggNOG" id="COG2030">
    <property type="taxonomic scope" value="Bacteria"/>
</dbReference>
<gene>
    <name evidence="3" type="ordered locus">RHA1_ro07004</name>
</gene>
<evidence type="ECO:0000256" key="1">
    <source>
        <dbReference type="SAM" id="MobiDB-lite"/>
    </source>
</evidence>
<dbReference type="InterPro" id="IPR039569">
    <property type="entry name" value="FAS1-like_DH_region"/>
</dbReference>
<organism evidence="3 4">
    <name type="scientific">Rhodococcus jostii (strain RHA1)</name>
    <dbReference type="NCBI Taxonomy" id="101510"/>
    <lineage>
        <taxon>Bacteria</taxon>
        <taxon>Bacillati</taxon>
        <taxon>Actinomycetota</taxon>
        <taxon>Actinomycetes</taxon>
        <taxon>Mycobacteriales</taxon>
        <taxon>Nocardiaceae</taxon>
        <taxon>Rhodococcus</taxon>
    </lineage>
</organism>
<accession>Q0S116</accession>
<evidence type="ECO:0000259" key="2">
    <source>
        <dbReference type="Pfam" id="PF13452"/>
    </source>
</evidence>
<dbReference type="Pfam" id="PF13452">
    <property type="entry name" value="FAS1_DH_region"/>
    <property type="match status" value="1"/>
</dbReference>
<dbReference type="SUPFAM" id="SSF54637">
    <property type="entry name" value="Thioesterase/thiol ester dehydrase-isomerase"/>
    <property type="match status" value="1"/>
</dbReference>
<dbReference type="KEGG" id="rha:RHA1_ro07004"/>
<sequence length="92" mass="9520">MGPYLVGREKVREFAQSVSTTNAIHIDVDAARAAGHPDVVAPPTFVAVVVEPAVGQLLGSLDTGLDPARWSTGRRARGITGTSWPASSSPPA</sequence>
<proteinExistence type="predicted"/>
<dbReference type="CDD" id="cd03441">
    <property type="entry name" value="R_hydratase_like"/>
    <property type="match status" value="1"/>
</dbReference>
<reference evidence="4" key="1">
    <citation type="journal article" date="2006" name="Proc. Natl. Acad. Sci. U.S.A.">
        <title>The complete genome of Rhodococcus sp. RHA1 provides insights into a catabolic powerhouse.</title>
        <authorList>
            <person name="McLeod M.P."/>
            <person name="Warren R.L."/>
            <person name="Hsiao W.W.L."/>
            <person name="Araki N."/>
            <person name="Myhre M."/>
            <person name="Fernandes C."/>
            <person name="Miyazawa D."/>
            <person name="Wong W."/>
            <person name="Lillquist A.L."/>
            <person name="Wang D."/>
            <person name="Dosanjh M."/>
            <person name="Hara H."/>
            <person name="Petrescu A."/>
            <person name="Morin R.D."/>
            <person name="Yang G."/>
            <person name="Stott J.M."/>
            <person name="Schein J.E."/>
            <person name="Shin H."/>
            <person name="Smailus D."/>
            <person name="Siddiqui A.S."/>
            <person name="Marra M.A."/>
            <person name="Jones S.J.M."/>
            <person name="Holt R."/>
            <person name="Brinkman F.S.L."/>
            <person name="Miyauchi K."/>
            <person name="Fukuda M."/>
            <person name="Davies J.E."/>
            <person name="Mohn W.W."/>
            <person name="Eltis L.D."/>
        </authorList>
    </citation>
    <scope>NUCLEOTIDE SEQUENCE [LARGE SCALE GENOMIC DNA]</scope>
    <source>
        <strain evidence="4">RHA1</strain>
    </source>
</reference>
<evidence type="ECO:0000313" key="4">
    <source>
        <dbReference type="Proteomes" id="UP000008710"/>
    </source>
</evidence>
<dbReference type="InterPro" id="IPR029069">
    <property type="entry name" value="HotDog_dom_sf"/>
</dbReference>
<dbReference type="Gene3D" id="3.10.129.10">
    <property type="entry name" value="Hotdog Thioesterase"/>
    <property type="match status" value="1"/>
</dbReference>
<protein>
    <recommendedName>
        <fullName evidence="2">FAS1-like dehydratase domain-containing protein</fullName>
    </recommendedName>
</protein>
<dbReference type="AlphaFoldDB" id="Q0S116"/>
<dbReference type="HOGENOM" id="CLU_2411225_0_0_11"/>